<reference evidence="2 3" key="1">
    <citation type="journal article" date="2018" name="Sci. Rep.">
        <title>Genomic signatures of local adaptation to the degree of environmental predictability in rotifers.</title>
        <authorList>
            <person name="Franch-Gras L."/>
            <person name="Hahn C."/>
            <person name="Garcia-Roger E.M."/>
            <person name="Carmona M.J."/>
            <person name="Serra M."/>
            <person name="Gomez A."/>
        </authorList>
    </citation>
    <scope>NUCLEOTIDE SEQUENCE [LARGE SCALE GENOMIC DNA]</scope>
    <source>
        <strain evidence="2">HYR1</strain>
    </source>
</reference>
<proteinExistence type="predicted"/>
<feature type="non-terminal residue" evidence="2">
    <location>
        <position position="1"/>
    </location>
</feature>
<gene>
    <name evidence="2" type="ORF">BpHYR1_028151</name>
</gene>
<evidence type="ECO:0000313" key="3">
    <source>
        <dbReference type="Proteomes" id="UP000276133"/>
    </source>
</evidence>
<dbReference type="AlphaFoldDB" id="A0A3M7RT67"/>
<sequence>QLAGPRRVGLTNAKLYLSAQTAPLENIVRRYRLRWAGHVRRRKTGAWQAEVGVDQLLRKRFGKGRNQERPVDNDGKRKDRVARRNLVPNFDFEEIGLRRNRK</sequence>
<feature type="compositionally biased region" description="Basic and acidic residues" evidence="1">
    <location>
        <begin position="65"/>
        <end position="77"/>
    </location>
</feature>
<protein>
    <submittedName>
        <fullName evidence="2">Uncharacterized protein</fullName>
    </submittedName>
</protein>
<accession>A0A3M7RT67</accession>
<evidence type="ECO:0000256" key="1">
    <source>
        <dbReference type="SAM" id="MobiDB-lite"/>
    </source>
</evidence>
<feature type="region of interest" description="Disordered" evidence="1">
    <location>
        <begin position="62"/>
        <end position="82"/>
    </location>
</feature>
<comment type="caution">
    <text evidence="2">The sequence shown here is derived from an EMBL/GenBank/DDBJ whole genome shotgun (WGS) entry which is preliminary data.</text>
</comment>
<name>A0A3M7RT67_BRAPC</name>
<dbReference type="OrthoDB" id="425014at2759"/>
<dbReference type="EMBL" id="REGN01002682">
    <property type="protein sequence ID" value="RNA26756.1"/>
    <property type="molecule type" value="Genomic_DNA"/>
</dbReference>
<dbReference type="Proteomes" id="UP000276133">
    <property type="component" value="Unassembled WGS sequence"/>
</dbReference>
<keyword evidence="3" id="KW-1185">Reference proteome</keyword>
<organism evidence="2 3">
    <name type="scientific">Brachionus plicatilis</name>
    <name type="common">Marine rotifer</name>
    <name type="synonym">Brachionus muelleri</name>
    <dbReference type="NCBI Taxonomy" id="10195"/>
    <lineage>
        <taxon>Eukaryota</taxon>
        <taxon>Metazoa</taxon>
        <taxon>Spiralia</taxon>
        <taxon>Gnathifera</taxon>
        <taxon>Rotifera</taxon>
        <taxon>Eurotatoria</taxon>
        <taxon>Monogononta</taxon>
        <taxon>Pseudotrocha</taxon>
        <taxon>Ploima</taxon>
        <taxon>Brachionidae</taxon>
        <taxon>Brachionus</taxon>
    </lineage>
</organism>
<evidence type="ECO:0000313" key="2">
    <source>
        <dbReference type="EMBL" id="RNA26756.1"/>
    </source>
</evidence>